<dbReference type="Gene3D" id="3.30.460.80">
    <property type="entry name" value="NADH:ubiquinone oxidoreductase, 30kDa subunit"/>
    <property type="match status" value="1"/>
</dbReference>
<dbReference type="Pfam" id="PF00329">
    <property type="entry name" value="Complex1_30kDa"/>
    <property type="match status" value="1"/>
</dbReference>
<comment type="similarity">
    <text evidence="1">Belongs to the complex I 30 kDa subunit family.</text>
</comment>
<sequence>MPTEAILSKIKERFPDAVLDITEFAGEQILHVKGRDILTVLTGLIADGFNFLADLTAIDNLTLGGYERFAVSYHLLCHKTAERLTVKAYIPEENPSLPSVESLWKTADWQEREVFDLYGIKFEGHPNLIRIMNPDDYEGYPLRKDYPRLGRKERDDFPVIERGIQKKKSQEWPE</sequence>
<dbReference type="HAMAP" id="MF_01357">
    <property type="entry name" value="NDH1_NuoC"/>
    <property type="match status" value="1"/>
</dbReference>
<dbReference type="InterPro" id="IPR037232">
    <property type="entry name" value="NADH_quin_OxRdtase_su_C/D-like"/>
</dbReference>
<protein>
    <recommendedName>
        <fullName evidence="3">NADH:ubiquinone oxidoreductase 30kDa subunit domain-containing protein</fullName>
    </recommendedName>
</protein>
<proteinExistence type="inferred from homology"/>
<gene>
    <name evidence="4" type="ORF">METZ01_LOCUS200872</name>
</gene>
<dbReference type="AlphaFoldDB" id="A0A382EBF1"/>
<evidence type="ECO:0000313" key="4">
    <source>
        <dbReference type="EMBL" id="SVB48018.1"/>
    </source>
</evidence>
<keyword evidence="2" id="KW-0813">Transport</keyword>
<name>A0A382EBF1_9ZZZZ</name>
<evidence type="ECO:0000259" key="3">
    <source>
        <dbReference type="Pfam" id="PF00329"/>
    </source>
</evidence>
<dbReference type="PANTHER" id="PTHR10884">
    <property type="entry name" value="NADH DEHYDROGENASE UBIQUINONE IRON-SULFUR PROTEIN 3"/>
    <property type="match status" value="1"/>
</dbReference>
<dbReference type="InterPro" id="IPR001268">
    <property type="entry name" value="NADH_UbQ_OxRdtase_30kDa_su"/>
</dbReference>
<organism evidence="4">
    <name type="scientific">marine metagenome</name>
    <dbReference type="NCBI Taxonomy" id="408172"/>
    <lineage>
        <taxon>unclassified sequences</taxon>
        <taxon>metagenomes</taxon>
        <taxon>ecological metagenomes</taxon>
    </lineage>
</organism>
<evidence type="ECO:0000256" key="1">
    <source>
        <dbReference type="ARBA" id="ARBA00007569"/>
    </source>
</evidence>
<feature type="domain" description="NADH:ubiquinone oxidoreductase 30kDa subunit" evidence="3">
    <location>
        <begin position="31"/>
        <end position="149"/>
    </location>
</feature>
<dbReference type="PANTHER" id="PTHR10884:SF14">
    <property type="entry name" value="NADH DEHYDROGENASE [UBIQUINONE] IRON-SULFUR PROTEIN 3, MITOCHONDRIAL"/>
    <property type="match status" value="1"/>
</dbReference>
<dbReference type="GO" id="GO:0016651">
    <property type="term" value="F:oxidoreductase activity, acting on NAD(P)H"/>
    <property type="evidence" value="ECO:0007669"/>
    <property type="project" value="InterPro"/>
</dbReference>
<dbReference type="GO" id="GO:0008137">
    <property type="term" value="F:NADH dehydrogenase (ubiquinone) activity"/>
    <property type="evidence" value="ECO:0007669"/>
    <property type="project" value="InterPro"/>
</dbReference>
<dbReference type="SUPFAM" id="SSF143243">
    <property type="entry name" value="Nqo5-like"/>
    <property type="match status" value="1"/>
</dbReference>
<dbReference type="EMBL" id="UINC01043663">
    <property type="protein sequence ID" value="SVB48018.1"/>
    <property type="molecule type" value="Genomic_DNA"/>
</dbReference>
<reference evidence="4" key="1">
    <citation type="submission" date="2018-05" db="EMBL/GenBank/DDBJ databases">
        <authorList>
            <person name="Lanie J.A."/>
            <person name="Ng W.-L."/>
            <person name="Kazmierczak K.M."/>
            <person name="Andrzejewski T.M."/>
            <person name="Davidsen T.M."/>
            <person name="Wayne K.J."/>
            <person name="Tettelin H."/>
            <person name="Glass J.I."/>
            <person name="Rusch D."/>
            <person name="Podicherti R."/>
            <person name="Tsui H.-C.T."/>
            <person name="Winkler M.E."/>
        </authorList>
    </citation>
    <scope>NUCLEOTIDE SEQUENCE</scope>
</reference>
<accession>A0A382EBF1</accession>
<evidence type="ECO:0000256" key="2">
    <source>
        <dbReference type="ARBA" id="ARBA00022448"/>
    </source>
</evidence>
<dbReference type="InterPro" id="IPR010218">
    <property type="entry name" value="NADH_DH_suC"/>
</dbReference>